<evidence type="ECO:0000313" key="2">
    <source>
        <dbReference type="Proteomes" id="UP001194714"/>
    </source>
</evidence>
<dbReference type="EMBL" id="JAAEJV010000039">
    <property type="protein sequence ID" value="MBF5059766.1"/>
    <property type="molecule type" value="Genomic_DNA"/>
</dbReference>
<name>A0ABS0B216_9BACT</name>
<accession>A0ABS0B216</accession>
<sequence>MIVNYVSINYFTEEFFSKAIDGLYALIAKVSEYASSLIERLRSSMTPSSKHFIKNEVELKLEITNFALNELKDQNITLTSPSDKSNEIFQSQGDGQLFGYSEETNPKIFDQPVSSFIERGEFEEIEL</sequence>
<dbReference type="Proteomes" id="UP001194714">
    <property type="component" value="Unassembled WGS sequence"/>
</dbReference>
<keyword evidence="2" id="KW-1185">Reference proteome</keyword>
<proteinExistence type="predicted"/>
<protein>
    <submittedName>
        <fullName evidence="1">Uncharacterized protein</fullName>
    </submittedName>
</protein>
<dbReference type="RefSeq" id="WP_194848078.1">
    <property type="nucleotide sequence ID" value="NZ_JAAEJV010000039.1"/>
</dbReference>
<evidence type="ECO:0000313" key="1">
    <source>
        <dbReference type="EMBL" id="MBF5059766.1"/>
    </source>
</evidence>
<organism evidence="1 2">
    <name type="scientific">Candidatus Neptunichlamydia vexilliferae</name>
    <dbReference type="NCBI Taxonomy" id="1651774"/>
    <lineage>
        <taxon>Bacteria</taxon>
        <taxon>Pseudomonadati</taxon>
        <taxon>Chlamydiota</taxon>
        <taxon>Chlamydiia</taxon>
        <taxon>Parachlamydiales</taxon>
        <taxon>Simkaniaceae</taxon>
        <taxon>Candidatus Neptunichlamydia</taxon>
    </lineage>
</organism>
<comment type="caution">
    <text evidence="1">The sequence shown here is derived from an EMBL/GenBank/DDBJ whole genome shotgun (WGS) entry which is preliminary data.</text>
</comment>
<gene>
    <name evidence="1" type="ORF">NEPTK9_001283</name>
</gene>
<reference evidence="1 2" key="1">
    <citation type="submission" date="2020-01" db="EMBL/GenBank/DDBJ databases">
        <title>Draft genome sequence of Cand. Neptunochlamydia vexilliferae K9.</title>
        <authorList>
            <person name="Schulz F."/>
            <person name="Koestlbacher S."/>
            <person name="Wascher F."/>
            <person name="Pizzetti I."/>
            <person name="Horn M."/>
        </authorList>
    </citation>
    <scope>NUCLEOTIDE SEQUENCE [LARGE SCALE GENOMIC DNA]</scope>
    <source>
        <strain evidence="1 2">K9</strain>
    </source>
</reference>